<evidence type="ECO:0000313" key="3">
    <source>
        <dbReference type="Proteomes" id="UP000015344"/>
    </source>
</evidence>
<comment type="caution">
    <text evidence="2">The sequence shown here is derived from an EMBL/GenBank/DDBJ whole genome shotgun (WGS) entry which is preliminary data.</text>
</comment>
<dbReference type="RefSeq" id="WP_021258171.1">
    <property type="nucleotide sequence ID" value="NZ_ATMT01000007.1"/>
</dbReference>
<sequence>MDMQLPVDNKTSLYVFYDDWCPLCTKTKKFYENLDWLGKISFMPCRDESLLEKYMIDPEKAIRRMVAIKHKKKSEPNRPSFEYYEGIDTIYKMSTLIPLFWPLVPAFWFFRVIGLGTVVYDLISRKRNIIPIGQCEDGACPLGDPMKK</sequence>
<keyword evidence="1" id="KW-1133">Transmembrane helix</keyword>
<keyword evidence="1" id="KW-0472">Membrane</keyword>
<evidence type="ECO:0000256" key="1">
    <source>
        <dbReference type="SAM" id="Phobius"/>
    </source>
</evidence>
<dbReference type="SUPFAM" id="SSF52833">
    <property type="entry name" value="Thioredoxin-like"/>
    <property type="match status" value="1"/>
</dbReference>
<accession>S9SXP4</accession>
<evidence type="ECO:0000313" key="2">
    <source>
        <dbReference type="EMBL" id="EPY08903.1"/>
    </source>
</evidence>
<keyword evidence="1" id="KW-0812">Transmembrane</keyword>
<reference evidence="2 3" key="1">
    <citation type="submission" date="2013-05" db="EMBL/GenBank/DDBJ databases">
        <authorList>
            <person name="Strain E.A."/>
            <person name="Brown E."/>
            <person name="Allard M.W."/>
            <person name="Luo Y.L."/>
        </authorList>
    </citation>
    <scope>NUCLEOTIDE SEQUENCE [LARGE SCALE GENOMIC DNA]</scope>
    <source>
        <strain evidence="2 3">TS-15</strain>
    </source>
</reference>
<dbReference type="InterPro" id="IPR036249">
    <property type="entry name" value="Thioredoxin-like_sf"/>
</dbReference>
<protein>
    <submittedName>
        <fullName evidence="2">Membrane protein / vitamin k-dependent gamma-carboxylase</fullName>
    </submittedName>
</protein>
<dbReference type="Proteomes" id="UP000015344">
    <property type="component" value="Unassembled WGS sequence"/>
</dbReference>
<dbReference type="AlphaFoldDB" id="S9SXP4"/>
<gene>
    <name evidence="2" type="ORF">PAALTS15_02997</name>
</gene>
<dbReference type="GO" id="GO:0015035">
    <property type="term" value="F:protein-disulfide reductase activity"/>
    <property type="evidence" value="ECO:0007669"/>
    <property type="project" value="InterPro"/>
</dbReference>
<feature type="transmembrane region" description="Helical" evidence="1">
    <location>
        <begin position="99"/>
        <end position="123"/>
    </location>
</feature>
<dbReference type="Pfam" id="PF04134">
    <property type="entry name" value="DCC1-like"/>
    <property type="match status" value="1"/>
</dbReference>
<organism evidence="2 3">
    <name type="scientific">Paenibacillus alvei TS-15</name>
    <dbReference type="NCBI Taxonomy" id="1117108"/>
    <lineage>
        <taxon>Bacteria</taxon>
        <taxon>Bacillati</taxon>
        <taxon>Bacillota</taxon>
        <taxon>Bacilli</taxon>
        <taxon>Bacillales</taxon>
        <taxon>Paenibacillaceae</taxon>
        <taxon>Paenibacillus</taxon>
    </lineage>
</organism>
<name>S9SXP4_PAEAL</name>
<dbReference type="EMBL" id="ATMT01000007">
    <property type="protein sequence ID" value="EPY08903.1"/>
    <property type="molecule type" value="Genomic_DNA"/>
</dbReference>
<proteinExistence type="predicted"/>
<dbReference type="InterPro" id="IPR007263">
    <property type="entry name" value="DCC1-like"/>
</dbReference>
<dbReference type="PATRIC" id="fig|1117108.3.peg.626"/>
<dbReference type="eggNOG" id="COG3011">
    <property type="taxonomic scope" value="Bacteria"/>
</dbReference>